<evidence type="ECO:0000313" key="9">
    <source>
        <dbReference type="Proteomes" id="UP000199679"/>
    </source>
</evidence>
<keyword evidence="9" id="KW-1185">Reference proteome</keyword>
<keyword evidence="5" id="KW-0998">Cell outer membrane</keyword>
<protein>
    <submittedName>
        <fullName evidence="8">SusD family protein</fullName>
    </submittedName>
</protein>
<reference evidence="8 9" key="1">
    <citation type="submission" date="2016-10" db="EMBL/GenBank/DDBJ databases">
        <authorList>
            <person name="de Groot N.N."/>
        </authorList>
    </citation>
    <scope>NUCLEOTIDE SEQUENCE [LARGE SCALE GENOMIC DNA]</scope>
    <source>
        <strain evidence="8 9">MP1X4</strain>
    </source>
</reference>
<evidence type="ECO:0000256" key="1">
    <source>
        <dbReference type="ARBA" id="ARBA00004442"/>
    </source>
</evidence>
<name>A0A1H2CE56_MUCMA</name>
<dbReference type="SUPFAM" id="SSF48452">
    <property type="entry name" value="TPR-like"/>
    <property type="match status" value="1"/>
</dbReference>
<dbReference type="InterPro" id="IPR011990">
    <property type="entry name" value="TPR-like_helical_dom_sf"/>
</dbReference>
<evidence type="ECO:0000256" key="3">
    <source>
        <dbReference type="ARBA" id="ARBA00022729"/>
    </source>
</evidence>
<dbReference type="OrthoDB" id="653598at2"/>
<dbReference type="Pfam" id="PF14322">
    <property type="entry name" value="SusD-like_3"/>
    <property type="match status" value="1"/>
</dbReference>
<evidence type="ECO:0000259" key="6">
    <source>
        <dbReference type="Pfam" id="PF07980"/>
    </source>
</evidence>
<proteinExistence type="inferred from homology"/>
<dbReference type="PROSITE" id="PS51257">
    <property type="entry name" value="PROKAR_LIPOPROTEIN"/>
    <property type="match status" value="1"/>
</dbReference>
<evidence type="ECO:0000256" key="4">
    <source>
        <dbReference type="ARBA" id="ARBA00023136"/>
    </source>
</evidence>
<keyword evidence="3" id="KW-0732">Signal</keyword>
<dbReference type="Proteomes" id="UP000199679">
    <property type="component" value="Chromosome I"/>
</dbReference>
<evidence type="ECO:0000256" key="2">
    <source>
        <dbReference type="ARBA" id="ARBA00006275"/>
    </source>
</evidence>
<dbReference type="Pfam" id="PF07980">
    <property type="entry name" value="SusD_RagB"/>
    <property type="match status" value="1"/>
</dbReference>
<accession>A0A1H2CE56</accession>
<dbReference type="GO" id="GO:0009279">
    <property type="term" value="C:cell outer membrane"/>
    <property type="evidence" value="ECO:0007669"/>
    <property type="project" value="UniProtKB-SubCell"/>
</dbReference>
<comment type="similarity">
    <text evidence="2">Belongs to the SusD family.</text>
</comment>
<evidence type="ECO:0000313" key="8">
    <source>
        <dbReference type="EMBL" id="SDT68624.1"/>
    </source>
</evidence>
<gene>
    <name evidence="8" type="ORF">SAMN05216490_4928</name>
</gene>
<dbReference type="InterPro" id="IPR012944">
    <property type="entry name" value="SusD_RagB_dom"/>
</dbReference>
<dbReference type="EMBL" id="LT629740">
    <property type="protein sequence ID" value="SDT68624.1"/>
    <property type="molecule type" value="Genomic_DNA"/>
</dbReference>
<evidence type="ECO:0000259" key="7">
    <source>
        <dbReference type="Pfam" id="PF14322"/>
    </source>
</evidence>
<dbReference type="RefSeq" id="WP_091379631.1">
    <property type="nucleotide sequence ID" value="NZ_LT629740.1"/>
</dbReference>
<dbReference type="AlphaFoldDB" id="A0A1H2CE56"/>
<feature type="domain" description="RagB/SusD" evidence="6">
    <location>
        <begin position="340"/>
        <end position="451"/>
    </location>
</feature>
<keyword evidence="4" id="KW-0472">Membrane</keyword>
<dbReference type="InterPro" id="IPR033985">
    <property type="entry name" value="SusD-like_N"/>
</dbReference>
<dbReference type="STRING" id="652787.SAMN05216490_4928"/>
<sequence length="458" mass="50912">MKDFTYLKACICFLLFAGVFSGCKKEDSFLNVKPNESLAVPSTLSDLQGIIHNQAVLNGNYPSLGEIACDDYYVSTSLWDNQGTTARNAYVWAKTVYDAGSNVPDWSDSYNQVYYANIVLDYLPKVTYSPSQQQLYNQVKGSALFFRSIAFYNLVQTFALPYDPSTASSDLGIPLRLTSDINAKSVRATEKDCYQQILTDLQTALALLPNSATDITVPSKAATYGLLSRIDLALGDFSGSLANATSCLSLNNTLQDFNQLNPNAFPVFPNYSPEELFHSSLEGNGLVGFNAQVDSNVYKSFSDPNDLRLAIFFYNNGGQIEFNSQFDKHSNVTSAIGTNEIYLNKAECEARAGDIKNAMADLNALLVMRWVTGTFKPYTATTSTDALTQILSERRKELLLSGIRWTDLRRLNKDSRFAITLKRNINNTIYTLPPNDPRYAFPIPDNEIELTGEPQNNR</sequence>
<organism evidence="8 9">
    <name type="scientific">Mucilaginibacter mallensis</name>
    <dbReference type="NCBI Taxonomy" id="652787"/>
    <lineage>
        <taxon>Bacteria</taxon>
        <taxon>Pseudomonadati</taxon>
        <taxon>Bacteroidota</taxon>
        <taxon>Sphingobacteriia</taxon>
        <taxon>Sphingobacteriales</taxon>
        <taxon>Sphingobacteriaceae</taxon>
        <taxon>Mucilaginibacter</taxon>
    </lineage>
</organism>
<dbReference type="Gene3D" id="1.25.40.390">
    <property type="match status" value="1"/>
</dbReference>
<evidence type="ECO:0000256" key="5">
    <source>
        <dbReference type="ARBA" id="ARBA00023237"/>
    </source>
</evidence>
<comment type="subcellular location">
    <subcellularLocation>
        <location evidence="1">Cell outer membrane</location>
    </subcellularLocation>
</comment>
<feature type="domain" description="SusD-like N-terminal" evidence="7">
    <location>
        <begin position="29"/>
        <end position="232"/>
    </location>
</feature>